<dbReference type="InterPro" id="IPR013691">
    <property type="entry name" value="MeTrfase_14"/>
</dbReference>
<name>A0ABX1RMJ8_9PSEU</name>
<keyword evidence="2" id="KW-0489">Methyltransferase</keyword>
<dbReference type="GO" id="GO:0008168">
    <property type="term" value="F:methyltransferase activity"/>
    <property type="evidence" value="ECO:0007669"/>
    <property type="project" value="UniProtKB-KW"/>
</dbReference>
<proteinExistence type="predicted"/>
<evidence type="ECO:0000259" key="1">
    <source>
        <dbReference type="Pfam" id="PF08484"/>
    </source>
</evidence>
<accession>A0ABX1RMJ8</accession>
<dbReference type="GO" id="GO:0032259">
    <property type="term" value="P:methylation"/>
    <property type="evidence" value="ECO:0007669"/>
    <property type="project" value="UniProtKB-KW"/>
</dbReference>
<keyword evidence="3" id="KW-1185">Reference proteome</keyword>
<organism evidence="2 3">
    <name type="scientific">Pseudonocardia xinjiangensis</name>
    <dbReference type="NCBI Taxonomy" id="75289"/>
    <lineage>
        <taxon>Bacteria</taxon>
        <taxon>Bacillati</taxon>
        <taxon>Actinomycetota</taxon>
        <taxon>Actinomycetes</taxon>
        <taxon>Pseudonocardiales</taxon>
        <taxon>Pseudonocardiaceae</taxon>
        <taxon>Pseudonocardia</taxon>
    </lineage>
</organism>
<sequence length="420" mass="44280">MAVDPHAEVTMIDLTASATAGAAARSEPAACPACAAPAPEAFIRLAGLPVHGTAVFTTPDEARAVTTGDQELALCGTCGVVFNRAFDMSKLDYTGEHEESQHLSPRFAAYAAELSGQWVQRHGLRGAHVVEIGCGAGDFAAELLRAGVGTVTGIDPHFGPDRVPADLAERLGAVPAFYSPRMVEPGTAAIVCRHTLEHIPELAVFGSDIMAGMRAAGVPVLLAEVPDLGRILTDGAFWDLQYEHCSYFTPDTLAGYLRGLGFDVLDVRTTYTDQYVVAEAAPARHPAPSGEPGPAAELDRLHLLCEGFATHTLGRIAHWGSWLDDRAAAGERVVVWGGGAKGLTFLNMLRDHAAAVSAVVDINPGLQHHYIGGLGLPIVAPHDLVPAPPRTVLLMNPVYAGEVRSLLDELGLHATELITV</sequence>
<dbReference type="RefSeq" id="WP_169398899.1">
    <property type="nucleotide sequence ID" value="NZ_BAAAJH010000018.1"/>
</dbReference>
<dbReference type="Gene3D" id="3.40.50.150">
    <property type="entry name" value="Vaccinia Virus protein VP39"/>
    <property type="match status" value="1"/>
</dbReference>
<keyword evidence="2" id="KW-0808">Transferase</keyword>
<protein>
    <submittedName>
        <fullName evidence="2">Methyltransferase domain-containing protein</fullName>
    </submittedName>
</protein>
<evidence type="ECO:0000313" key="2">
    <source>
        <dbReference type="EMBL" id="NMH80849.1"/>
    </source>
</evidence>
<feature type="domain" description="C-methyltransferase" evidence="1">
    <location>
        <begin position="320"/>
        <end position="410"/>
    </location>
</feature>
<dbReference type="Proteomes" id="UP001296706">
    <property type="component" value="Unassembled WGS sequence"/>
</dbReference>
<dbReference type="SUPFAM" id="SSF53335">
    <property type="entry name" value="S-adenosyl-L-methionine-dependent methyltransferases"/>
    <property type="match status" value="1"/>
</dbReference>
<dbReference type="EMBL" id="JAAXKY010000117">
    <property type="protein sequence ID" value="NMH80849.1"/>
    <property type="molecule type" value="Genomic_DNA"/>
</dbReference>
<evidence type="ECO:0000313" key="3">
    <source>
        <dbReference type="Proteomes" id="UP001296706"/>
    </source>
</evidence>
<reference evidence="2 3" key="1">
    <citation type="submission" date="2020-04" db="EMBL/GenBank/DDBJ databases">
        <authorList>
            <person name="Klaysubun C."/>
            <person name="Duangmal K."/>
            <person name="Lipun K."/>
        </authorList>
    </citation>
    <scope>NUCLEOTIDE SEQUENCE [LARGE SCALE GENOMIC DNA]</scope>
    <source>
        <strain evidence="2 3">JCM 11839</strain>
    </source>
</reference>
<dbReference type="Pfam" id="PF13489">
    <property type="entry name" value="Methyltransf_23"/>
    <property type="match status" value="1"/>
</dbReference>
<dbReference type="Gene3D" id="3.40.50.720">
    <property type="entry name" value="NAD(P)-binding Rossmann-like Domain"/>
    <property type="match status" value="1"/>
</dbReference>
<comment type="caution">
    <text evidence="2">The sequence shown here is derived from an EMBL/GenBank/DDBJ whole genome shotgun (WGS) entry which is preliminary data.</text>
</comment>
<dbReference type="InterPro" id="IPR029063">
    <property type="entry name" value="SAM-dependent_MTases_sf"/>
</dbReference>
<dbReference type="Pfam" id="PF08484">
    <property type="entry name" value="Methyltransf_14"/>
    <property type="match status" value="1"/>
</dbReference>
<gene>
    <name evidence="2" type="ORF">HF577_27635</name>
</gene>